<dbReference type="SMART" id="SM00471">
    <property type="entry name" value="HDc"/>
    <property type="match status" value="1"/>
</dbReference>
<dbReference type="PANTHER" id="PTHR38659">
    <property type="entry name" value="METAL-DEPENDENT PHOSPHOHYDROLASE"/>
    <property type="match status" value="1"/>
</dbReference>
<dbReference type="SUPFAM" id="SSF109604">
    <property type="entry name" value="HD-domain/PDEase-like"/>
    <property type="match status" value="1"/>
</dbReference>
<dbReference type="PANTHER" id="PTHR38659:SF2">
    <property type="entry name" value="HDIG DOMAIN PROTEIN"/>
    <property type="match status" value="1"/>
</dbReference>
<dbReference type="InterPro" id="IPR006675">
    <property type="entry name" value="HDIG_dom"/>
</dbReference>
<reference evidence="2" key="1">
    <citation type="journal article" date="2020" name="mSystems">
        <title>Genome- and Community-Level Interaction Insights into Carbon Utilization and Element Cycling Functions of Hydrothermarchaeota in Hydrothermal Sediment.</title>
        <authorList>
            <person name="Zhou Z."/>
            <person name="Liu Y."/>
            <person name="Xu W."/>
            <person name="Pan J."/>
            <person name="Luo Z.H."/>
            <person name="Li M."/>
        </authorList>
    </citation>
    <scope>NUCLEOTIDE SEQUENCE [LARGE SCALE GENOMIC DNA]</scope>
    <source>
        <strain evidence="2">SpSt-587</strain>
    </source>
</reference>
<protein>
    <submittedName>
        <fullName evidence="2">TIGR00295 family protein</fullName>
    </submittedName>
</protein>
<dbReference type="Pfam" id="PF01966">
    <property type="entry name" value="HD"/>
    <property type="match status" value="1"/>
</dbReference>
<sequence length="181" mass="20845">MLPKLVEEIWDKYGLENSVREHCKKVAELAMKIAERAEKNGARIDKEAILLGALLHDIGRSVTHDPFQHFLKSAEILRKEGIDEKIVRITERHFSAGITAKEAKELGLPEKDYIPLTIEEKIVSFADNLVFGSEIRDFKSFLERLDKIDSVNPGLRWLTEKTRERARKMKEEIEALTGMKF</sequence>
<evidence type="ECO:0000259" key="1">
    <source>
        <dbReference type="PROSITE" id="PS51831"/>
    </source>
</evidence>
<dbReference type="PROSITE" id="PS51831">
    <property type="entry name" value="HD"/>
    <property type="match status" value="1"/>
</dbReference>
<dbReference type="Gene3D" id="1.10.3210.10">
    <property type="entry name" value="Hypothetical protein af1432"/>
    <property type="match status" value="1"/>
</dbReference>
<organism evidence="2">
    <name type="scientific">Archaeoglobus fulgidus</name>
    <dbReference type="NCBI Taxonomy" id="2234"/>
    <lineage>
        <taxon>Archaea</taxon>
        <taxon>Methanobacteriati</taxon>
        <taxon>Methanobacteriota</taxon>
        <taxon>Archaeoglobi</taxon>
        <taxon>Archaeoglobales</taxon>
        <taxon>Archaeoglobaceae</taxon>
        <taxon>Archaeoglobus</taxon>
    </lineage>
</organism>
<gene>
    <name evidence="2" type="ORF">ENT52_04250</name>
</gene>
<dbReference type="InterPro" id="IPR003607">
    <property type="entry name" value="HD/PDEase_dom"/>
</dbReference>
<accession>A0A7J3M292</accession>
<dbReference type="InterPro" id="IPR004454">
    <property type="entry name" value="HD-related"/>
</dbReference>
<dbReference type="EMBL" id="DSYZ01000088">
    <property type="protein sequence ID" value="HGT82919.1"/>
    <property type="molecule type" value="Genomic_DNA"/>
</dbReference>
<dbReference type="NCBIfam" id="TIGR00295">
    <property type="entry name" value="TIGR00295 family protein"/>
    <property type="match status" value="1"/>
</dbReference>
<evidence type="ECO:0000313" key="2">
    <source>
        <dbReference type="EMBL" id="HGT82919.1"/>
    </source>
</evidence>
<feature type="domain" description="HD" evidence="1">
    <location>
        <begin position="19"/>
        <end position="132"/>
    </location>
</feature>
<comment type="caution">
    <text evidence="2">The sequence shown here is derived from an EMBL/GenBank/DDBJ whole genome shotgun (WGS) entry which is preliminary data.</text>
</comment>
<proteinExistence type="predicted"/>
<dbReference type="InterPro" id="IPR006674">
    <property type="entry name" value="HD_domain"/>
</dbReference>
<dbReference type="CDD" id="cd00077">
    <property type="entry name" value="HDc"/>
    <property type="match status" value="1"/>
</dbReference>
<name>A0A7J3M292_ARCFL</name>
<dbReference type="AlphaFoldDB" id="A0A7J3M292"/>
<dbReference type="NCBIfam" id="TIGR00277">
    <property type="entry name" value="HDIG"/>
    <property type="match status" value="1"/>
</dbReference>